<feature type="domain" description="TonB-dependent receptor plug" evidence="12">
    <location>
        <begin position="53"/>
        <end position="157"/>
    </location>
</feature>
<dbReference type="SUPFAM" id="SSF56935">
    <property type="entry name" value="Porins"/>
    <property type="match status" value="1"/>
</dbReference>
<evidence type="ECO:0000256" key="10">
    <source>
        <dbReference type="SAM" id="SignalP"/>
    </source>
</evidence>
<dbReference type="Gene3D" id="2.40.170.20">
    <property type="entry name" value="TonB-dependent receptor, beta-barrel domain"/>
    <property type="match status" value="1"/>
</dbReference>
<feature type="chain" id="PRO_5047017759" evidence="10">
    <location>
        <begin position="31"/>
        <end position="717"/>
    </location>
</feature>
<feature type="domain" description="TonB-dependent receptor-like beta-barrel" evidence="11">
    <location>
        <begin position="217"/>
        <end position="676"/>
    </location>
</feature>
<reference evidence="13" key="1">
    <citation type="submission" date="2022-03" db="EMBL/GenBank/DDBJ databases">
        <title>Identification of a novel bacterium isolated from mangrove sediments.</title>
        <authorList>
            <person name="Pan X."/>
        </authorList>
    </citation>
    <scope>NUCLEOTIDE SEQUENCE</scope>
    <source>
        <strain evidence="13">B2580</strain>
    </source>
</reference>
<keyword evidence="3 8" id="KW-1134">Transmembrane beta strand</keyword>
<accession>A0ABT0AZ64</accession>
<dbReference type="Proteomes" id="UP001162880">
    <property type="component" value="Unassembled WGS sequence"/>
</dbReference>
<keyword evidence="5 9" id="KW-0798">TonB box</keyword>
<comment type="subcellular location">
    <subcellularLocation>
        <location evidence="1 8">Cell outer membrane</location>
        <topology evidence="1 8">Multi-pass membrane protein</topology>
    </subcellularLocation>
</comment>
<evidence type="ECO:0000256" key="6">
    <source>
        <dbReference type="ARBA" id="ARBA00023136"/>
    </source>
</evidence>
<dbReference type="Pfam" id="PF00593">
    <property type="entry name" value="TonB_dep_Rec_b-barrel"/>
    <property type="match status" value="1"/>
</dbReference>
<dbReference type="Gene3D" id="2.170.130.10">
    <property type="entry name" value="TonB-dependent receptor, plug domain"/>
    <property type="match status" value="1"/>
</dbReference>
<keyword evidence="6 8" id="KW-0472">Membrane</keyword>
<evidence type="ECO:0000256" key="8">
    <source>
        <dbReference type="PROSITE-ProRule" id="PRU01360"/>
    </source>
</evidence>
<dbReference type="InterPro" id="IPR036942">
    <property type="entry name" value="Beta-barrel_TonB_sf"/>
</dbReference>
<evidence type="ECO:0000256" key="7">
    <source>
        <dbReference type="ARBA" id="ARBA00023237"/>
    </source>
</evidence>
<name>A0ABT0AZ64_9SPHN</name>
<feature type="signal peptide" evidence="10">
    <location>
        <begin position="1"/>
        <end position="30"/>
    </location>
</feature>
<evidence type="ECO:0000256" key="1">
    <source>
        <dbReference type="ARBA" id="ARBA00004571"/>
    </source>
</evidence>
<dbReference type="PANTHER" id="PTHR30069:SF49">
    <property type="entry name" value="OUTER MEMBRANE PROTEIN C"/>
    <property type="match status" value="1"/>
</dbReference>
<evidence type="ECO:0000259" key="11">
    <source>
        <dbReference type="Pfam" id="PF00593"/>
    </source>
</evidence>
<dbReference type="EMBL" id="JALHLE010000005">
    <property type="protein sequence ID" value="MCJ2178056.1"/>
    <property type="molecule type" value="Genomic_DNA"/>
</dbReference>
<dbReference type="PROSITE" id="PS52016">
    <property type="entry name" value="TONB_DEPENDENT_REC_3"/>
    <property type="match status" value="1"/>
</dbReference>
<dbReference type="PANTHER" id="PTHR30069">
    <property type="entry name" value="TONB-DEPENDENT OUTER MEMBRANE RECEPTOR"/>
    <property type="match status" value="1"/>
</dbReference>
<dbReference type="InterPro" id="IPR037066">
    <property type="entry name" value="Plug_dom_sf"/>
</dbReference>
<sequence>MYTHTCALRAALLVTSTLFTACLFTSGAYAQDTGTALPTVDVETSGEVTAGNPLAATSLSTDELKASNPASTDTAKVLTSVPGVSVNSGGGFSSMPTIRGLSEQRIKILVDGQPIDAACPNDMNSPLSYTMPQTLSSVSVIPGVAPVSMGGDNIGGVIAVSGPEPRFSTDGSLLLTGDASAFYRSNGDGFGGAVTLTAAGTNLSATYTGSYTQSDNYKGGNSLGTVRSTEYAKTDHALALAWQNAGGLWEIKGGYHFSPYEGFANQWMDMTSNTSWFVQGRYRGVFNWGNVDLSASYRDTDHEMNFLADKLPGDMPMNTQVHTFTSAAKFELPLSKRDTVKLGLEYHHQWLNDYWPPVAGSMMMGPNTFVNINQAHRNRIGAYAEWQAQWSDTLSSVVGVRYDRVEMNTGDVQPYGTSMMQMADAMAANAFNAIDRNRNDNNWNGSAIVTWAPADTVSIELGYAHKTRSPNIYERYTWGRGSMASRMIGWFGDGNGYVGNVNLKPERADTVSATLSVAPAPGLSFKVSPYYTHVDDYIDAVYVQDLLTPMGMPTDFVQLQFANLDAEFYGVDVSGEAVLAGTRENGTLVRASLAWVHGENLTGQLPLYHQMPLNAKLGVTYHAGALELGGELEWVDRKDRVDSRRNEPETASYALVNLSAAYTLAGWRLSVEAENLFDKGYYLPLGGVSLGDYKATGVLRPVPGMGRSINLGLSTKF</sequence>
<evidence type="ECO:0000313" key="13">
    <source>
        <dbReference type="EMBL" id="MCJ2178056.1"/>
    </source>
</evidence>
<keyword evidence="13" id="KW-0675">Receptor</keyword>
<keyword evidence="2 8" id="KW-0813">Transport</keyword>
<keyword evidence="14" id="KW-1185">Reference proteome</keyword>
<dbReference type="InterPro" id="IPR039426">
    <property type="entry name" value="TonB-dep_rcpt-like"/>
</dbReference>
<keyword evidence="10" id="KW-0732">Signal</keyword>
<evidence type="ECO:0000256" key="4">
    <source>
        <dbReference type="ARBA" id="ARBA00022692"/>
    </source>
</evidence>
<comment type="caution">
    <text evidence="13">The sequence shown here is derived from an EMBL/GenBank/DDBJ whole genome shotgun (WGS) entry which is preliminary data.</text>
</comment>
<dbReference type="InterPro" id="IPR012910">
    <property type="entry name" value="Plug_dom"/>
</dbReference>
<evidence type="ECO:0000256" key="3">
    <source>
        <dbReference type="ARBA" id="ARBA00022452"/>
    </source>
</evidence>
<proteinExistence type="inferred from homology"/>
<keyword evidence="4 8" id="KW-0812">Transmembrane</keyword>
<gene>
    <name evidence="13" type="ORF">MTR64_05735</name>
</gene>
<organism evidence="13 14">
    <name type="scientific">Novosphingobium album</name>
    <name type="common">ex Hu et al. 2023</name>
    <dbReference type="NCBI Taxonomy" id="2930093"/>
    <lineage>
        <taxon>Bacteria</taxon>
        <taxon>Pseudomonadati</taxon>
        <taxon>Pseudomonadota</taxon>
        <taxon>Alphaproteobacteria</taxon>
        <taxon>Sphingomonadales</taxon>
        <taxon>Sphingomonadaceae</taxon>
        <taxon>Novosphingobium</taxon>
    </lineage>
</organism>
<evidence type="ECO:0000259" key="12">
    <source>
        <dbReference type="Pfam" id="PF07715"/>
    </source>
</evidence>
<comment type="similarity">
    <text evidence="8 9">Belongs to the TonB-dependent receptor family.</text>
</comment>
<dbReference type="InterPro" id="IPR000531">
    <property type="entry name" value="Beta-barrel_TonB"/>
</dbReference>
<dbReference type="RefSeq" id="WP_243991678.1">
    <property type="nucleotide sequence ID" value="NZ_JALHLE010000005.1"/>
</dbReference>
<protein>
    <submittedName>
        <fullName evidence="13">TonB-dependent receptor</fullName>
    </submittedName>
</protein>
<dbReference type="Pfam" id="PF07715">
    <property type="entry name" value="Plug"/>
    <property type="match status" value="1"/>
</dbReference>
<keyword evidence="7 8" id="KW-0998">Cell outer membrane</keyword>
<evidence type="ECO:0000313" key="14">
    <source>
        <dbReference type="Proteomes" id="UP001162880"/>
    </source>
</evidence>
<evidence type="ECO:0000256" key="9">
    <source>
        <dbReference type="RuleBase" id="RU003357"/>
    </source>
</evidence>
<evidence type="ECO:0000256" key="5">
    <source>
        <dbReference type="ARBA" id="ARBA00023077"/>
    </source>
</evidence>
<evidence type="ECO:0000256" key="2">
    <source>
        <dbReference type="ARBA" id="ARBA00022448"/>
    </source>
</evidence>